<evidence type="ECO:0000313" key="1">
    <source>
        <dbReference type="EMBL" id="KAK4092679.1"/>
    </source>
</evidence>
<dbReference type="EMBL" id="LCWV01000003">
    <property type="protein sequence ID" value="PWI74998.1"/>
    <property type="molecule type" value="Genomic_DNA"/>
</dbReference>
<gene>
    <name evidence="2" type="ORF">PCL_08312</name>
    <name evidence="1" type="ORF">Purlil1_3300</name>
</gene>
<dbReference type="EMBL" id="JAWRVI010000008">
    <property type="protein sequence ID" value="KAK4092679.1"/>
    <property type="molecule type" value="Genomic_DNA"/>
</dbReference>
<protein>
    <submittedName>
        <fullName evidence="2">Uncharacterized protein</fullName>
    </submittedName>
</protein>
<reference evidence="2 3" key="2">
    <citation type="journal article" date="2016" name="Front. Microbiol.">
        <title>Genome and transcriptome sequences reveal the specific parasitism of the nematophagous Purpureocillium lilacinum 36-1.</title>
        <authorList>
            <person name="Xie J."/>
            <person name="Li S."/>
            <person name="Mo C."/>
            <person name="Xiao X."/>
            <person name="Peng D."/>
            <person name="Wang G."/>
            <person name="Xiao Y."/>
        </authorList>
    </citation>
    <scope>NUCLEOTIDE SEQUENCE [LARGE SCALE GENOMIC DNA]</scope>
    <source>
        <strain evidence="2 3">36-1</strain>
    </source>
</reference>
<keyword evidence="4" id="KW-1185">Reference proteome</keyword>
<reference evidence="1 4" key="4">
    <citation type="journal article" date="2024" name="Microbiol. Resour. Announc.">
        <title>Genome annotations for the ascomycete fungi Trichoderma harzianum, Trichoderma aggressivum, and Purpureocillium lilacinum.</title>
        <authorList>
            <person name="Beijen E.P.W."/>
            <person name="Ohm R.A."/>
        </authorList>
    </citation>
    <scope>NUCLEOTIDE SEQUENCE [LARGE SCALE GENOMIC DNA]</scope>
    <source>
        <strain evidence="1 4">CBS 150709</strain>
    </source>
</reference>
<name>A0A2U3EKF2_PURLI</name>
<comment type="caution">
    <text evidence="2">The sequence shown here is derived from an EMBL/GenBank/DDBJ whole genome shotgun (WGS) entry which is preliminary data.</text>
</comment>
<reference evidence="2" key="1">
    <citation type="submission" date="2015-05" db="EMBL/GenBank/DDBJ databases">
        <authorList>
            <person name="Wang D.B."/>
            <person name="Wang M."/>
        </authorList>
    </citation>
    <scope>NUCLEOTIDE SEQUENCE</scope>
    <source>
        <strain evidence="2">36-1</strain>
    </source>
</reference>
<evidence type="ECO:0000313" key="4">
    <source>
        <dbReference type="Proteomes" id="UP001287286"/>
    </source>
</evidence>
<organism evidence="2 3">
    <name type="scientific">Purpureocillium lilacinum</name>
    <name type="common">Paecilomyces lilacinus</name>
    <dbReference type="NCBI Taxonomy" id="33203"/>
    <lineage>
        <taxon>Eukaryota</taxon>
        <taxon>Fungi</taxon>
        <taxon>Dikarya</taxon>
        <taxon>Ascomycota</taxon>
        <taxon>Pezizomycotina</taxon>
        <taxon>Sordariomycetes</taxon>
        <taxon>Hypocreomycetidae</taxon>
        <taxon>Hypocreales</taxon>
        <taxon>Ophiocordycipitaceae</taxon>
        <taxon>Purpureocillium</taxon>
    </lineage>
</organism>
<dbReference type="Proteomes" id="UP001287286">
    <property type="component" value="Unassembled WGS sequence"/>
</dbReference>
<sequence length="88" mass="9133">MGIFAPSSREVRHHEGAGVGEIRMSRKAVTGGAALPGAAGKRIGDRKEEASLMVYVRAPSSRQALVMGQLEAGAGVRVVACRRAGGYP</sequence>
<evidence type="ECO:0000313" key="2">
    <source>
        <dbReference type="EMBL" id="PWI74998.1"/>
    </source>
</evidence>
<dbReference type="AlphaFoldDB" id="A0A2U3EKF2"/>
<dbReference type="Proteomes" id="UP000245956">
    <property type="component" value="Unassembled WGS sequence"/>
</dbReference>
<reference evidence="1" key="3">
    <citation type="submission" date="2023-11" db="EMBL/GenBank/DDBJ databases">
        <authorList>
            <person name="Beijen E."/>
            <person name="Ohm R.A."/>
        </authorList>
    </citation>
    <scope>NUCLEOTIDE SEQUENCE</scope>
    <source>
        <strain evidence="1">CBS 150709</strain>
    </source>
</reference>
<proteinExistence type="predicted"/>
<accession>A0A2U3EKF2</accession>
<evidence type="ECO:0000313" key="3">
    <source>
        <dbReference type="Proteomes" id="UP000245956"/>
    </source>
</evidence>